<dbReference type="GeneID" id="68097355"/>
<feature type="topological domain" description="Cytoplasmic" evidence="9">
    <location>
        <begin position="1"/>
        <end position="745"/>
    </location>
</feature>
<protein>
    <recommendedName>
        <fullName evidence="9">Protein SEY1 homolog</fullName>
        <ecNumber evidence="9">3.6.5.-</ecNumber>
    </recommendedName>
</protein>
<feature type="binding site" evidence="9">
    <location>
        <begin position="57"/>
        <end position="64"/>
    </location>
    <ligand>
        <name>GTP</name>
        <dbReference type="ChEBI" id="CHEBI:37565"/>
    </ligand>
</feature>
<dbReference type="EC" id="3.6.5.-" evidence="9"/>
<dbReference type="Pfam" id="PF05879">
    <property type="entry name" value="RHD3_GTPase"/>
    <property type="match status" value="1"/>
</dbReference>
<dbReference type="GO" id="GO:0005525">
    <property type="term" value="F:GTP binding"/>
    <property type="evidence" value="ECO:0007669"/>
    <property type="project" value="UniProtKB-UniRule"/>
</dbReference>
<dbReference type="EMBL" id="PYSW02000022">
    <property type="protein sequence ID" value="KAG2382933.1"/>
    <property type="molecule type" value="Genomic_DNA"/>
</dbReference>
<evidence type="ECO:0000256" key="1">
    <source>
        <dbReference type="ARBA" id="ARBA00004477"/>
    </source>
</evidence>
<proteinExistence type="inferred from homology"/>
<dbReference type="GO" id="GO:0005789">
    <property type="term" value="C:endoplasmic reticulum membrane"/>
    <property type="evidence" value="ECO:0007669"/>
    <property type="project" value="UniProtKB-SubCell"/>
</dbReference>
<organism evidence="13 14">
    <name type="scientific">Naegleria lovaniensis</name>
    <name type="common">Amoeba</name>
    <dbReference type="NCBI Taxonomy" id="51637"/>
    <lineage>
        <taxon>Eukaryota</taxon>
        <taxon>Discoba</taxon>
        <taxon>Heterolobosea</taxon>
        <taxon>Tetramitia</taxon>
        <taxon>Eutetramitia</taxon>
        <taxon>Vahlkampfiidae</taxon>
        <taxon>Naegleria</taxon>
    </lineage>
</organism>
<evidence type="ECO:0000256" key="5">
    <source>
        <dbReference type="ARBA" id="ARBA00022824"/>
    </source>
</evidence>
<keyword evidence="4 9" id="KW-0378">Hydrolase</keyword>
<dbReference type="Pfam" id="PF20428">
    <property type="entry name" value="Sey1_3HB"/>
    <property type="match status" value="1"/>
</dbReference>
<comment type="function">
    <text evidence="9">Probable GTP-binding protein that may be involved in cell development.</text>
</comment>
<evidence type="ECO:0000313" key="13">
    <source>
        <dbReference type="EMBL" id="KAG2382933.1"/>
    </source>
</evidence>
<feature type="region of interest" description="Disordered" evidence="10">
    <location>
        <begin position="831"/>
        <end position="863"/>
    </location>
</feature>
<keyword evidence="3 9" id="KW-0547">Nucleotide-binding</keyword>
<evidence type="ECO:0000256" key="2">
    <source>
        <dbReference type="ARBA" id="ARBA00022692"/>
    </source>
</evidence>
<feature type="topological domain" description="Cytoplasmic" evidence="9">
    <location>
        <begin position="791"/>
        <end position="879"/>
    </location>
</feature>
<feature type="compositionally biased region" description="Low complexity" evidence="10">
    <location>
        <begin position="831"/>
        <end position="843"/>
    </location>
</feature>
<name>A0AA88GRQ3_NAELO</name>
<evidence type="ECO:0000256" key="10">
    <source>
        <dbReference type="SAM" id="MobiDB-lite"/>
    </source>
</evidence>
<keyword evidence="14" id="KW-1185">Reference proteome</keyword>
<evidence type="ECO:0000256" key="11">
    <source>
        <dbReference type="SAM" id="Phobius"/>
    </source>
</evidence>
<sequence length="879" mass="101418">MTEKHPKTQPSSESKDMSAFVQLVDGDGKFTTNLDSFITQSNMKGKGVNYNILSVFGPQSSGKSTLLNRLFNTHFPTMDARSGRYQVTLGVCMAKAQKTIDTDVLLMDLEGTDSKERGSGDDNMAFERKISLFALAISEVLLVNMWQQDIGRYNAANLSLLRVVFELNLQLFQKNNPSKTLLLFVIRDHIRSTTDLDTLKEQMMKDIEKIWTGIMKPKDFENSQVTDFFDFDFTSLPHKELQPELFEQEIDQMRGRFVDPNHEHYIFSQKYKKSVPIDDFEMYASEIWKVIDANKDLDIPTQKEMLAMYRCDEISNTLFSTNFEKVLKEWNAEHKKKQLVSNFGAQAKERVEREIAAFLDQTKLYVPDVVANKAAEFKERMITEVAMIFNSQLTILKQKSLDAFKKHLQAALQHKIDEGQVVEDFSHTIKQFHDTVVEDFFLDHVKRSVYPGLEERFSFDLILETLEEELKIIIEEYREKQVEVVVKVQLDELKKHIREDINPWVTHPNVNLWKSLRSYYAKKVQEEEEQLSSSLRELDVNDISKYVNRIHSTAREEIITKVREITNVISLTLNSKFEELFKRDEHGMPRVWKNLEKIKEDYSKARQEAIVILDVLFLCRLDHEELDNIHLRLPNLNEAGAVSGFAFPPQDDIQNALKHLVQPEVTRENSTSSPIIALSVTTPSTPGGEKKVVLPVRDAMSIFQSSLIMDENACVRAYESYILNTERSYGDAQRAQLIALQNRSNIPGWIYVALLVLGWNEFYAILSNPIYLLIAVIVIVVFFQSYIKNLINDIMEDPESNPTLVLALRFLEGAIKTRINFTSNVEFSDVQQQQDKSPSSSRSDLSEQFDDLSPSVRTRQKPKAFKVTEKIDVRKLHHD</sequence>
<evidence type="ECO:0000256" key="9">
    <source>
        <dbReference type="HAMAP-Rule" id="MF_03109"/>
    </source>
</evidence>
<evidence type="ECO:0000256" key="3">
    <source>
        <dbReference type="ARBA" id="ARBA00022741"/>
    </source>
</evidence>
<keyword evidence="8 9" id="KW-0472">Membrane</keyword>
<dbReference type="Gene3D" id="3.40.50.300">
    <property type="entry name" value="P-loop containing nucleotide triphosphate hydrolases"/>
    <property type="match status" value="1"/>
</dbReference>
<dbReference type="GO" id="GO:0016320">
    <property type="term" value="P:endoplasmic reticulum membrane fusion"/>
    <property type="evidence" value="ECO:0007669"/>
    <property type="project" value="TreeGrafter"/>
</dbReference>
<dbReference type="InterPro" id="IPR030386">
    <property type="entry name" value="G_GB1_RHD3_dom"/>
</dbReference>
<feature type="topological domain" description="Lumenal" evidence="9">
    <location>
        <begin position="767"/>
        <end position="769"/>
    </location>
</feature>
<dbReference type="InterPro" id="IPR027417">
    <property type="entry name" value="P-loop_NTPase"/>
</dbReference>
<keyword evidence="5 9" id="KW-0256">Endoplasmic reticulum</keyword>
<dbReference type="InterPro" id="IPR008803">
    <property type="entry name" value="RHD3/Sey1"/>
</dbReference>
<reference evidence="13 14" key="1">
    <citation type="journal article" date="2018" name="BMC Genomics">
        <title>The genome of Naegleria lovaniensis, the basis for a comparative approach to unravel pathogenicity factors of the human pathogenic amoeba N. fowleri.</title>
        <authorList>
            <person name="Liechti N."/>
            <person name="Schurch N."/>
            <person name="Bruggmann R."/>
            <person name="Wittwer M."/>
        </authorList>
    </citation>
    <scope>NUCLEOTIDE SEQUENCE [LARGE SCALE GENOMIC DNA]</scope>
    <source>
        <strain evidence="13 14">ATCC 30569</strain>
    </source>
</reference>
<evidence type="ECO:0000256" key="4">
    <source>
        <dbReference type="ARBA" id="ARBA00022801"/>
    </source>
</evidence>
<accession>A0AA88GRQ3</accession>
<dbReference type="AlphaFoldDB" id="A0AA88GRQ3"/>
<feature type="transmembrane region" description="Helical" evidence="11">
    <location>
        <begin position="770"/>
        <end position="787"/>
    </location>
</feature>
<dbReference type="InterPro" id="IPR046758">
    <property type="entry name" value="Sey1/RHD3-like_3HB"/>
</dbReference>
<comment type="caution">
    <text evidence="13">The sequence shown here is derived from an EMBL/GenBank/DDBJ whole genome shotgun (WGS) entry which is preliminary data.</text>
</comment>
<dbReference type="HAMAP" id="MF_03109">
    <property type="entry name" value="Sey1"/>
    <property type="match status" value="1"/>
</dbReference>
<dbReference type="FunFam" id="3.40.50.300:FF:000727">
    <property type="entry name" value="Protein SEY1 homolog"/>
    <property type="match status" value="1"/>
</dbReference>
<dbReference type="RefSeq" id="XP_044548612.1">
    <property type="nucleotide sequence ID" value="XM_044694591.1"/>
</dbReference>
<dbReference type="PANTHER" id="PTHR45923:SF2">
    <property type="entry name" value="PROTEIN SEY1"/>
    <property type="match status" value="1"/>
</dbReference>
<comment type="subcellular location">
    <subcellularLocation>
        <location evidence="1 9">Endoplasmic reticulum membrane</location>
        <topology evidence="1 9">Multi-pass membrane protein</topology>
    </subcellularLocation>
</comment>
<dbReference type="CDD" id="cd01851">
    <property type="entry name" value="GBP"/>
    <property type="match status" value="1"/>
</dbReference>
<keyword evidence="2 9" id="KW-0812">Transmembrane</keyword>
<evidence type="ECO:0000256" key="8">
    <source>
        <dbReference type="ARBA" id="ARBA00023136"/>
    </source>
</evidence>
<evidence type="ECO:0000256" key="7">
    <source>
        <dbReference type="ARBA" id="ARBA00023134"/>
    </source>
</evidence>
<keyword evidence="6 9" id="KW-1133">Transmembrane helix</keyword>
<comment type="similarity">
    <text evidence="9">Belongs to the TRAFAC class dynamin-like GTPase superfamily. GB1/RHD3 GTPase family. RHD3 subfamily.</text>
</comment>
<dbReference type="PANTHER" id="PTHR45923">
    <property type="entry name" value="PROTEIN SEY1"/>
    <property type="match status" value="1"/>
</dbReference>
<dbReference type="SUPFAM" id="SSF52540">
    <property type="entry name" value="P-loop containing nucleoside triphosphate hydrolases"/>
    <property type="match status" value="1"/>
</dbReference>
<dbReference type="GO" id="GO:0003924">
    <property type="term" value="F:GTPase activity"/>
    <property type="evidence" value="ECO:0007669"/>
    <property type="project" value="UniProtKB-UniRule"/>
</dbReference>
<dbReference type="PROSITE" id="PS51715">
    <property type="entry name" value="G_GB1_RHD3"/>
    <property type="match status" value="1"/>
</dbReference>
<gene>
    <name evidence="13" type="ORF">C9374_004900</name>
</gene>
<dbReference type="Proteomes" id="UP000816034">
    <property type="component" value="Unassembled WGS sequence"/>
</dbReference>
<evidence type="ECO:0000313" key="14">
    <source>
        <dbReference type="Proteomes" id="UP000816034"/>
    </source>
</evidence>
<keyword evidence="7 9" id="KW-0342">GTP-binding</keyword>
<feature type="domain" description="GB1/RHD3-type G" evidence="12">
    <location>
        <begin position="47"/>
        <end position="271"/>
    </location>
</feature>
<evidence type="ECO:0000256" key="6">
    <source>
        <dbReference type="ARBA" id="ARBA00022989"/>
    </source>
</evidence>
<evidence type="ECO:0000259" key="12">
    <source>
        <dbReference type="PROSITE" id="PS51715"/>
    </source>
</evidence>